<evidence type="ECO:0000256" key="3">
    <source>
        <dbReference type="ARBA" id="ARBA00023163"/>
    </source>
</evidence>
<gene>
    <name evidence="5" type="ORF">GJR95_02150</name>
</gene>
<dbReference type="Proteomes" id="UP000464577">
    <property type="component" value="Chromosome"/>
</dbReference>
<evidence type="ECO:0000259" key="4">
    <source>
        <dbReference type="PROSITE" id="PS01124"/>
    </source>
</evidence>
<dbReference type="SMART" id="SM00342">
    <property type="entry name" value="HTH_ARAC"/>
    <property type="match status" value="1"/>
</dbReference>
<dbReference type="InterPro" id="IPR003313">
    <property type="entry name" value="AraC-bd"/>
</dbReference>
<organism evidence="5 6">
    <name type="scientific">Spirosoma endbachense</name>
    <dbReference type="NCBI Taxonomy" id="2666025"/>
    <lineage>
        <taxon>Bacteria</taxon>
        <taxon>Pseudomonadati</taxon>
        <taxon>Bacteroidota</taxon>
        <taxon>Cytophagia</taxon>
        <taxon>Cytophagales</taxon>
        <taxon>Cytophagaceae</taxon>
        <taxon>Spirosoma</taxon>
    </lineage>
</organism>
<accession>A0A6P1VN90</accession>
<feature type="domain" description="HTH araC/xylS-type" evidence="4">
    <location>
        <begin position="177"/>
        <end position="277"/>
    </location>
</feature>
<protein>
    <submittedName>
        <fullName evidence="5">Helix-turn-helix domain-containing protein</fullName>
    </submittedName>
</protein>
<dbReference type="InterPro" id="IPR014710">
    <property type="entry name" value="RmlC-like_jellyroll"/>
</dbReference>
<dbReference type="Pfam" id="PF12833">
    <property type="entry name" value="HTH_18"/>
    <property type="match status" value="1"/>
</dbReference>
<keyword evidence="6" id="KW-1185">Reference proteome</keyword>
<name>A0A6P1VN90_9BACT</name>
<reference evidence="5 6" key="1">
    <citation type="submission" date="2019-11" db="EMBL/GenBank/DDBJ databases">
        <title>Spirosoma endbachense sp. nov., isolated from a natural salt meadow.</title>
        <authorList>
            <person name="Rojas J."/>
            <person name="Ambika Manirajan B."/>
            <person name="Ratering S."/>
            <person name="Suarez C."/>
            <person name="Geissler-Plaum R."/>
            <person name="Schnell S."/>
        </authorList>
    </citation>
    <scope>NUCLEOTIDE SEQUENCE [LARGE SCALE GENOMIC DNA]</scope>
    <source>
        <strain evidence="5 6">I-24</strain>
    </source>
</reference>
<evidence type="ECO:0000313" key="6">
    <source>
        <dbReference type="Proteomes" id="UP000464577"/>
    </source>
</evidence>
<dbReference type="AlphaFoldDB" id="A0A6P1VN90"/>
<dbReference type="SUPFAM" id="SSF51215">
    <property type="entry name" value="Regulatory protein AraC"/>
    <property type="match status" value="1"/>
</dbReference>
<dbReference type="PROSITE" id="PS00041">
    <property type="entry name" value="HTH_ARAC_FAMILY_1"/>
    <property type="match status" value="1"/>
</dbReference>
<dbReference type="GO" id="GO:0003700">
    <property type="term" value="F:DNA-binding transcription factor activity"/>
    <property type="evidence" value="ECO:0007669"/>
    <property type="project" value="InterPro"/>
</dbReference>
<sequence length="283" mass="32914">MVNDHLREPFELILKEFMDVCPRGKHAHTFFEVIYIVAGTGRQCINDTEVRYGPGNLFVVAPNDTHTFKIETTSRFFFIRFNNGYLQASKQNKELVERLELILQNARHEPGCLLRNEADERAVAQLMEIILHEHLGKDLYHKELIGQLVNTLLVIIARNISQAFPAVIDETSEEKAIDILQYIQSNIYYPEKLRVEAISAYLGLSETYLGRYFKKHAHETLQQYILNYKLKLVENRLVHSQMRIKEIADEFGFTDKSHLNRIFKKYRGVNPTSFRQSAKAVVV</sequence>
<dbReference type="Gene3D" id="2.60.120.10">
    <property type="entry name" value="Jelly Rolls"/>
    <property type="match status" value="1"/>
</dbReference>
<evidence type="ECO:0000256" key="1">
    <source>
        <dbReference type="ARBA" id="ARBA00023015"/>
    </source>
</evidence>
<evidence type="ECO:0000256" key="2">
    <source>
        <dbReference type="ARBA" id="ARBA00023125"/>
    </source>
</evidence>
<dbReference type="Pfam" id="PF02311">
    <property type="entry name" value="AraC_binding"/>
    <property type="match status" value="1"/>
</dbReference>
<proteinExistence type="predicted"/>
<dbReference type="Gene3D" id="1.10.10.60">
    <property type="entry name" value="Homeodomain-like"/>
    <property type="match status" value="2"/>
</dbReference>
<dbReference type="RefSeq" id="WP_162384319.1">
    <property type="nucleotide sequence ID" value="NZ_CP045997.1"/>
</dbReference>
<dbReference type="InterPro" id="IPR018060">
    <property type="entry name" value="HTH_AraC"/>
</dbReference>
<evidence type="ECO:0000313" key="5">
    <source>
        <dbReference type="EMBL" id="QHV93898.1"/>
    </source>
</evidence>
<dbReference type="InterPro" id="IPR009057">
    <property type="entry name" value="Homeodomain-like_sf"/>
</dbReference>
<keyword evidence="1" id="KW-0805">Transcription regulation</keyword>
<dbReference type="SUPFAM" id="SSF46689">
    <property type="entry name" value="Homeodomain-like"/>
    <property type="match status" value="1"/>
</dbReference>
<dbReference type="InterPro" id="IPR018062">
    <property type="entry name" value="HTH_AraC-typ_CS"/>
</dbReference>
<dbReference type="EMBL" id="CP045997">
    <property type="protein sequence ID" value="QHV93898.1"/>
    <property type="molecule type" value="Genomic_DNA"/>
</dbReference>
<dbReference type="PROSITE" id="PS01124">
    <property type="entry name" value="HTH_ARAC_FAMILY_2"/>
    <property type="match status" value="1"/>
</dbReference>
<dbReference type="PANTHER" id="PTHR43280">
    <property type="entry name" value="ARAC-FAMILY TRANSCRIPTIONAL REGULATOR"/>
    <property type="match status" value="1"/>
</dbReference>
<dbReference type="GO" id="GO:0043565">
    <property type="term" value="F:sequence-specific DNA binding"/>
    <property type="evidence" value="ECO:0007669"/>
    <property type="project" value="InterPro"/>
</dbReference>
<dbReference type="InterPro" id="IPR037923">
    <property type="entry name" value="HTH-like"/>
</dbReference>
<keyword evidence="2" id="KW-0238">DNA-binding</keyword>
<dbReference type="KEGG" id="senf:GJR95_02150"/>
<keyword evidence="3" id="KW-0804">Transcription</keyword>
<dbReference type="PANTHER" id="PTHR43280:SF2">
    <property type="entry name" value="HTH-TYPE TRANSCRIPTIONAL REGULATOR EXSA"/>
    <property type="match status" value="1"/>
</dbReference>